<dbReference type="PANTHER" id="PTHR42760">
    <property type="entry name" value="SHORT-CHAIN DEHYDROGENASES/REDUCTASES FAMILY MEMBER"/>
    <property type="match status" value="1"/>
</dbReference>
<dbReference type="Gene3D" id="3.40.50.720">
    <property type="entry name" value="NAD(P)-binding Rossmann-like Domain"/>
    <property type="match status" value="1"/>
</dbReference>
<evidence type="ECO:0000256" key="2">
    <source>
        <dbReference type="ARBA" id="ARBA00023002"/>
    </source>
</evidence>
<dbReference type="PRINTS" id="PR00081">
    <property type="entry name" value="GDHRDH"/>
</dbReference>
<dbReference type="CDD" id="cd05233">
    <property type="entry name" value="SDR_c"/>
    <property type="match status" value="1"/>
</dbReference>
<keyword evidence="2" id="KW-0560">Oxidoreductase</keyword>
<comment type="caution">
    <text evidence="3">The sequence shown here is derived from an EMBL/GenBank/DDBJ whole genome shotgun (WGS) entry which is preliminary data.</text>
</comment>
<sequence length="254" mass="26403">MHVSGHLVLVTGGRSGIGAAVGAAVAAAGLRPLLCDLVAFPLEEPMAWQTPFDVSDEAAVTREVAAIEAECGPLAGLVNAAGILGRMQRPEKLRMEDWDREMAVDLRGTYLMCREVGSRMAARRMGSIVNIASVVAASSAPVHGYGPAKAAVVNLTMTLAAEWGPSGVRVNAVSPGFTRTPALERGFASGVMEEKRMTDISALRRLVEPSEVACAVAWLLGDGASAITGINLPVDAGFLCGVTWQAYGGLRGSS</sequence>
<dbReference type="GO" id="GO:0016616">
    <property type="term" value="F:oxidoreductase activity, acting on the CH-OH group of donors, NAD or NADP as acceptor"/>
    <property type="evidence" value="ECO:0007669"/>
    <property type="project" value="TreeGrafter"/>
</dbReference>
<proteinExistence type="inferred from homology"/>
<gene>
    <name evidence="3" type="ORF">ENY07_12600</name>
</gene>
<dbReference type="SUPFAM" id="SSF51735">
    <property type="entry name" value="NAD(P)-binding Rossmann-fold domains"/>
    <property type="match status" value="1"/>
</dbReference>
<comment type="similarity">
    <text evidence="1">Belongs to the short-chain dehydrogenases/reductases (SDR) family.</text>
</comment>
<evidence type="ECO:0000256" key="1">
    <source>
        <dbReference type="ARBA" id="ARBA00006484"/>
    </source>
</evidence>
<dbReference type="Pfam" id="PF13561">
    <property type="entry name" value="adh_short_C2"/>
    <property type="match status" value="1"/>
</dbReference>
<dbReference type="AlphaFoldDB" id="A0A8J4HF11"/>
<dbReference type="PRINTS" id="PR00080">
    <property type="entry name" value="SDRFAMILY"/>
</dbReference>
<accession>A0A8J4HF11</accession>
<dbReference type="InterPro" id="IPR036291">
    <property type="entry name" value="NAD(P)-bd_dom_sf"/>
</dbReference>
<dbReference type="PANTHER" id="PTHR42760:SF115">
    <property type="entry name" value="3-OXOACYL-[ACYL-CARRIER-PROTEIN] REDUCTASE FABG"/>
    <property type="match status" value="1"/>
</dbReference>
<dbReference type="FunFam" id="3.40.50.720:FF:000084">
    <property type="entry name" value="Short-chain dehydrogenase reductase"/>
    <property type="match status" value="1"/>
</dbReference>
<dbReference type="EMBL" id="DTQM01000238">
    <property type="protein sequence ID" value="HGC44041.1"/>
    <property type="molecule type" value="Genomic_DNA"/>
</dbReference>
<reference evidence="3" key="1">
    <citation type="journal article" date="2020" name="mSystems">
        <title>Genome- and Community-Level Interaction Insights into Carbon Utilization and Element Cycling Functions of Hydrothermarchaeota in Hydrothermal Sediment.</title>
        <authorList>
            <person name="Zhou Z."/>
            <person name="Liu Y."/>
            <person name="Xu W."/>
            <person name="Pan J."/>
            <person name="Luo Z.H."/>
            <person name="Li M."/>
        </authorList>
    </citation>
    <scope>NUCLEOTIDE SEQUENCE</scope>
    <source>
        <strain evidence="3">SpSt-997</strain>
    </source>
</reference>
<organism evidence="3">
    <name type="scientific">Acidicaldus sp</name>
    <dbReference type="NCBI Taxonomy" id="1872105"/>
    <lineage>
        <taxon>Bacteria</taxon>
        <taxon>Pseudomonadati</taxon>
        <taxon>Pseudomonadota</taxon>
        <taxon>Alphaproteobacteria</taxon>
        <taxon>Acetobacterales</taxon>
        <taxon>Acetobacteraceae</taxon>
        <taxon>Acidicaldus</taxon>
    </lineage>
</organism>
<protein>
    <submittedName>
        <fullName evidence="3">SDR family oxidoreductase</fullName>
    </submittedName>
</protein>
<dbReference type="InterPro" id="IPR002347">
    <property type="entry name" value="SDR_fam"/>
</dbReference>
<evidence type="ECO:0000313" key="3">
    <source>
        <dbReference type="EMBL" id="HGC44041.1"/>
    </source>
</evidence>
<name>A0A8J4HF11_9PROT</name>